<dbReference type="InterPro" id="IPR052017">
    <property type="entry name" value="TSUP"/>
</dbReference>
<feature type="transmembrane region" description="Helical" evidence="8">
    <location>
        <begin position="200"/>
        <end position="217"/>
    </location>
</feature>
<feature type="transmembrane region" description="Helical" evidence="8">
    <location>
        <begin position="136"/>
        <end position="162"/>
    </location>
</feature>
<keyword evidence="5 8" id="KW-0812">Transmembrane</keyword>
<comment type="similarity">
    <text evidence="2 8">Belongs to the 4-toluene sulfonate uptake permease (TSUP) (TC 2.A.102) family.</text>
</comment>
<evidence type="ECO:0000256" key="1">
    <source>
        <dbReference type="ARBA" id="ARBA00004651"/>
    </source>
</evidence>
<feature type="transmembrane region" description="Helical" evidence="8">
    <location>
        <begin position="38"/>
        <end position="63"/>
    </location>
</feature>
<dbReference type="EMBL" id="JABFTV010000004">
    <property type="protein sequence ID" value="MCE8024365.1"/>
    <property type="molecule type" value="Genomic_DNA"/>
</dbReference>
<keyword evidence="10" id="KW-1185">Reference proteome</keyword>
<feature type="transmembrane region" description="Helical" evidence="8">
    <location>
        <begin position="229"/>
        <end position="247"/>
    </location>
</feature>
<protein>
    <recommendedName>
        <fullName evidence="8">Probable membrane transporter protein</fullName>
    </recommendedName>
</protein>
<feature type="transmembrane region" description="Helical" evidence="8">
    <location>
        <begin position="105"/>
        <end position="124"/>
    </location>
</feature>
<keyword evidence="7 8" id="KW-0472">Membrane</keyword>
<dbReference type="Proteomes" id="UP001320272">
    <property type="component" value="Unassembled WGS sequence"/>
</dbReference>
<dbReference type="PANTHER" id="PTHR30269:SF23">
    <property type="entry name" value="MEMBRANE TRANSPORTER PROTEIN YDHB-RELATED"/>
    <property type="match status" value="1"/>
</dbReference>
<evidence type="ECO:0000256" key="3">
    <source>
        <dbReference type="ARBA" id="ARBA00022448"/>
    </source>
</evidence>
<feature type="transmembrane region" description="Helical" evidence="8">
    <location>
        <begin position="75"/>
        <end position="99"/>
    </location>
</feature>
<organism evidence="9 10">
    <name type="scientific">Billgrantia aerodenitrificans</name>
    <dbReference type="NCBI Taxonomy" id="2733483"/>
    <lineage>
        <taxon>Bacteria</taxon>
        <taxon>Pseudomonadati</taxon>
        <taxon>Pseudomonadota</taxon>
        <taxon>Gammaproteobacteria</taxon>
        <taxon>Oceanospirillales</taxon>
        <taxon>Halomonadaceae</taxon>
        <taxon>Billgrantia</taxon>
    </lineage>
</organism>
<gene>
    <name evidence="9" type="ORF">HOP59_09495</name>
</gene>
<comment type="caution">
    <text evidence="9">The sequence shown here is derived from an EMBL/GenBank/DDBJ whole genome shotgun (WGS) entry which is preliminary data.</text>
</comment>
<keyword evidence="3" id="KW-0813">Transport</keyword>
<dbReference type="InterPro" id="IPR002781">
    <property type="entry name" value="TM_pro_TauE-like"/>
</dbReference>
<evidence type="ECO:0000313" key="10">
    <source>
        <dbReference type="Proteomes" id="UP001320272"/>
    </source>
</evidence>
<evidence type="ECO:0000256" key="5">
    <source>
        <dbReference type="ARBA" id="ARBA00022692"/>
    </source>
</evidence>
<dbReference type="PANTHER" id="PTHR30269">
    <property type="entry name" value="TRANSMEMBRANE PROTEIN YFCA"/>
    <property type="match status" value="1"/>
</dbReference>
<comment type="subcellular location">
    <subcellularLocation>
        <location evidence="1 8">Cell membrane</location>
        <topology evidence="1 8">Multi-pass membrane protein</topology>
    </subcellularLocation>
</comment>
<evidence type="ECO:0000313" key="9">
    <source>
        <dbReference type="EMBL" id="MCE8024365.1"/>
    </source>
</evidence>
<keyword evidence="6 8" id="KW-1133">Transmembrane helix</keyword>
<evidence type="ECO:0000256" key="8">
    <source>
        <dbReference type="RuleBase" id="RU363041"/>
    </source>
</evidence>
<sequence>MDFLALGAFSAGELIAILLAALVAGTLGGMTGFGGGLILPPVLAPIIGVKAVIPIMSVAMLLANAHRFWLYRKLIDVRLTGLALMTAIPGVLIGTFVYVRLSSEAVSIMLGLFLLIAVPLGRYCARRKMQLSPRGLAIGTGLFGIGSGTTTGMGMFLVPMLLGAGIKGQAFLATDAAISTAVNTTKAIAFSNHALLTPSMLLAGLLLGLCTIPGNYLGRWVVSHTSVKLHTTIMEGIIMLGGISLLWRPVIDLLE</sequence>
<dbReference type="Pfam" id="PF01925">
    <property type="entry name" value="TauE"/>
    <property type="match status" value="1"/>
</dbReference>
<keyword evidence="4 8" id="KW-1003">Cell membrane</keyword>
<name>A0ABS9AR97_9GAMM</name>
<accession>A0ABS9AR97</accession>
<proteinExistence type="inferred from homology"/>
<evidence type="ECO:0000256" key="2">
    <source>
        <dbReference type="ARBA" id="ARBA00009142"/>
    </source>
</evidence>
<evidence type="ECO:0000256" key="7">
    <source>
        <dbReference type="ARBA" id="ARBA00023136"/>
    </source>
</evidence>
<dbReference type="RefSeq" id="WP_234253725.1">
    <property type="nucleotide sequence ID" value="NZ_JABFTV010000004.1"/>
</dbReference>
<evidence type="ECO:0000256" key="4">
    <source>
        <dbReference type="ARBA" id="ARBA00022475"/>
    </source>
</evidence>
<evidence type="ECO:0000256" key="6">
    <source>
        <dbReference type="ARBA" id="ARBA00022989"/>
    </source>
</evidence>
<reference evidence="9 10" key="1">
    <citation type="journal article" date="2021" name="Front. Microbiol.">
        <title>Aerobic Denitrification and Heterotrophic Sulfur Oxidation in the Genus Halomonas Revealed by Six Novel Species Characterizations and Genome-Based Analysis.</title>
        <authorList>
            <person name="Wang L."/>
            <person name="Shao Z."/>
        </authorList>
    </citation>
    <scope>NUCLEOTIDE SEQUENCE [LARGE SCALE GENOMIC DNA]</scope>
    <source>
        <strain evidence="9 10">MCCC 1A11058</strain>
    </source>
</reference>